<evidence type="ECO:0000256" key="1">
    <source>
        <dbReference type="SAM" id="MobiDB-lite"/>
    </source>
</evidence>
<feature type="compositionally biased region" description="Basic and acidic residues" evidence="1">
    <location>
        <begin position="24"/>
        <end position="33"/>
    </location>
</feature>
<dbReference type="Pfam" id="PF11951">
    <property type="entry name" value="Fungal_trans_2"/>
    <property type="match status" value="1"/>
</dbReference>
<feature type="compositionally biased region" description="Basic residues" evidence="1">
    <location>
        <begin position="34"/>
        <end position="53"/>
    </location>
</feature>
<dbReference type="OMA" id="GTHAAMM"/>
<protein>
    <submittedName>
        <fullName evidence="2">Uncharacterized protein</fullName>
    </submittedName>
</protein>
<name>A0A1V6NPD2_PENDC</name>
<evidence type="ECO:0000313" key="3">
    <source>
        <dbReference type="Proteomes" id="UP000191522"/>
    </source>
</evidence>
<dbReference type="PANTHER" id="PTHR37540">
    <property type="entry name" value="TRANSCRIPTION FACTOR (ACR-2), PUTATIVE-RELATED-RELATED"/>
    <property type="match status" value="1"/>
</dbReference>
<keyword evidence="3" id="KW-1185">Reference proteome</keyword>
<dbReference type="Proteomes" id="UP000191522">
    <property type="component" value="Unassembled WGS sequence"/>
</dbReference>
<feature type="compositionally biased region" description="Basic and acidic residues" evidence="1">
    <location>
        <begin position="83"/>
        <end position="92"/>
    </location>
</feature>
<feature type="compositionally biased region" description="Polar residues" evidence="1">
    <location>
        <begin position="63"/>
        <end position="80"/>
    </location>
</feature>
<organism evidence="2 3">
    <name type="scientific">Penicillium decumbens</name>
    <dbReference type="NCBI Taxonomy" id="69771"/>
    <lineage>
        <taxon>Eukaryota</taxon>
        <taxon>Fungi</taxon>
        <taxon>Dikarya</taxon>
        <taxon>Ascomycota</taxon>
        <taxon>Pezizomycotina</taxon>
        <taxon>Eurotiomycetes</taxon>
        <taxon>Eurotiomycetidae</taxon>
        <taxon>Eurotiales</taxon>
        <taxon>Aspergillaceae</taxon>
        <taxon>Penicillium</taxon>
    </lineage>
</organism>
<dbReference type="AlphaFoldDB" id="A0A1V6NPD2"/>
<dbReference type="EMBL" id="MDYL01000067">
    <property type="protein sequence ID" value="OQD66246.1"/>
    <property type="molecule type" value="Genomic_DNA"/>
</dbReference>
<dbReference type="OrthoDB" id="4159781at2759"/>
<feature type="region of interest" description="Disordered" evidence="1">
    <location>
        <begin position="22"/>
        <end position="97"/>
    </location>
</feature>
<comment type="caution">
    <text evidence="2">The sequence shown here is derived from an EMBL/GenBank/DDBJ whole genome shotgun (WGS) entry which is preliminary data.</text>
</comment>
<dbReference type="PANTHER" id="PTHR37540:SF5">
    <property type="entry name" value="TRANSCRIPTION FACTOR DOMAIN-CONTAINING PROTEIN"/>
    <property type="match status" value="1"/>
</dbReference>
<sequence>MSPRPFSFSGGPPQYTFVTEDGQAEARSHAMREHWKRRHQRNHQANIRHRNRSSRTLLPRSEVPSSQTNSLTSRTSSFSGLEQYRDDSETEHQATQSGIPAQLLSGLSNALSSARPDPFQTCPIHLTGQHQKLLHHWIGTHAAMMFEDLEVTEFNPMRDVWFPLDLSNASSFNCIMAHSAAHLSHLYAGTPLCRGTGSLDALNYKLEAVRILRLWLGDPDKKLSEDAFSAVVRLLTFERYWGTVENWKIHRDGLQKMIDAKGGIESLHDNWRLELVIYLFCLADVTTVMARTYEQSSANLSSTYVSYFTATKLIC</sequence>
<dbReference type="STRING" id="69771.A0A1V6NPD2"/>
<evidence type="ECO:0000313" key="2">
    <source>
        <dbReference type="EMBL" id="OQD66246.1"/>
    </source>
</evidence>
<accession>A0A1V6NPD2</accession>
<proteinExistence type="predicted"/>
<dbReference type="InterPro" id="IPR021858">
    <property type="entry name" value="Fun_TF"/>
</dbReference>
<reference evidence="3" key="1">
    <citation type="journal article" date="2017" name="Nat. Microbiol.">
        <title>Global analysis of biosynthetic gene clusters reveals vast potential of secondary metabolite production in Penicillium species.</title>
        <authorList>
            <person name="Nielsen J.C."/>
            <person name="Grijseels S."/>
            <person name="Prigent S."/>
            <person name="Ji B."/>
            <person name="Dainat J."/>
            <person name="Nielsen K.F."/>
            <person name="Frisvad J.C."/>
            <person name="Workman M."/>
            <person name="Nielsen J."/>
        </authorList>
    </citation>
    <scope>NUCLEOTIDE SEQUENCE [LARGE SCALE GENOMIC DNA]</scope>
    <source>
        <strain evidence="3">IBT 11843</strain>
    </source>
</reference>
<gene>
    <name evidence="2" type="ORF">PENDEC_c067G07073</name>
</gene>